<name>A0A0C9MT69_9FUNG</name>
<evidence type="ECO:0000313" key="1">
    <source>
        <dbReference type="EMBL" id="GAN06597.1"/>
    </source>
</evidence>
<evidence type="ECO:0000313" key="2">
    <source>
        <dbReference type="Proteomes" id="UP000053815"/>
    </source>
</evidence>
<reference evidence="1" key="1">
    <citation type="submission" date="2014-09" db="EMBL/GenBank/DDBJ databases">
        <title>Draft genome sequence of an oleaginous Mucoromycotina fungus Mucor ambiguus NBRC6742.</title>
        <authorList>
            <person name="Takeda I."/>
            <person name="Yamane N."/>
            <person name="Morita T."/>
            <person name="Tamano K."/>
            <person name="Machida M."/>
            <person name="Baker S."/>
            <person name="Koike H."/>
        </authorList>
    </citation>
    <scope>NUCLEOTIDE SEQUENCE</scope>
    <source>
        <strain evidence="1">NBRC 6742</strain>
    </source>
</reference>
<dbReference type="Proteomes" id="UP000053815">
    <property type="component" value="Unassembled WGS sequence"/>
</dbReference>
<accession>A0A0C9MT69</accession>
<keyword evidence="2" id="KW-1185">Reference proteome</keyword>
<protein>
    <submittedName>
        <fullName evidence="1">Uncharacterized protein</fullName>
    </submittedName>
</protein>
<organism evidence="1">
    <name type="scientific">Mucor ambiguus</name>
    <dbReference type="NCBI Taxonomy" id="91626"/>
    <lineage>
        <taxon>Eukaryota</taxon>
        <taxon>Fungi</taxon>
        <taxon>Fungi incertae sedis</taxon>
        <taxon>Mucoromycota</taxon>
        <taxon>Mucoromycotina</taxon>
        <taxon>Mucoromycetes</taxon>
        <taxon>Mucorales</taxon>
        <taxon>Mucorineae</taxon>
        <taxon>Mucoraceae</taxon>
        <taxon>Mucor</taxon>
    </lineage>
</organism>
<dbReference type="AlphaFoldDB" id="A0A0C9MT69"/>
<sequence>MPQEKGIALCTIQKYYRVPSIEEIKGFAILIHCNEELLDDPYIADEDREINAELMVISWDIGFLFLAIDKAYIIKLVQRAEVKLNGYGK</sequence>
<dbReference type="EMBL" id="DF836418">
    <property type="protein sequence ID" value="GAN06597.1"/>
    <property type="molecule type" value="Genomic_DNA"/>
</dbReference>
<gene>
    <name evidence="1" type="ORF">MAM1_0129c06084</name>
</gene>
<proteinExistence type="predicted"/>